<dbReference type="InterPro" id="IPR019988">
    <property type="entry name" value="GTP-bd_ribosome_bgen_YqeH"/>
</dbReference>
<dbReference type="InterPro" id="IPR027417">
    <property type="entry name" value="P-loop_NTPase"/>
</dbReference>
<dbReference type="SUPFAM" id="SSF52540">
    <property type="entry name" value="P-loop containing nucleoside triphosphate hydrolases"/>
    <property type="match status" value="1"/>
</dbReference>
<feature type="domain" description="G" evidence="3">
    <location>
        <begin position="163"/>
        <end position="234"/>
    </location>
</feature>
<evidence type="ECO:0000313" key="5">
    <source>
        <dbReference type="EMBL" id="QNM11671.1"/>
    </source>
</evidence>
<dbReference type="Proteomes" id="UP000515856">
    <property type="component" value="Chromosome"/>
</dbReference>
<dbReference type="KEGG" id="ehn:H9Q80_15685"/>
<dbReference type="GO" id="GO:0005525">
    <property type="term" value="F:GTP binding"/>
    <property type="evidence" value="ECO:0007669"/>
    <property type="project" value="UniProtKB-KW"/>
</dbReference>
<feature type="domain" description="NOA1/YqeH-like C-terminal" evidence="4">
    <location>
        <begin position="269"/>
        <end position="358"/>
    </location>
</feature>
<sequence length="359" mass="40323">MSKKCKGCGVTLQTTDKNSIGYTPKADADYCQRCFRIRHYDDVTISMKQGVDGDQVLAQIAQKDALIVWVVDLFDFEANLISGLNRHLLGKDIIMVATKRDLLPETVGNEKLGQFILSRLKENGIIVQGIVICGDLAKHAKREDNASVEEVEYAIDQYRHGRDVVVMGMANAGKSTLLNAICDNQELTTSRHPGTTLDFNEIEMDGYTLYDTPGITRMDSILTHVDDDLLKTVIPLKPLKARNYQLYEDQTLSIGGLVRLDLIGCEQVSCVCYFSERLKIHRSKQAKANQLWSEHIGELLSPAMCDNYTEMKTFELHDIHEKTDVVIHGLGWFCISGHVEHIKVFVPAQSSVTFRKAMI</sequence>
<dbReference type="Pfam" id="PF01926">
    <property type="entry name" value="MMR_HSR1"/>
    <property type="match status" value="1"/>
</dbReference>
<dbReference type="EMBL" id="CP060636">
    <property type="protein sequence ID" value="QNM11671.1"/>
    <property type="molecule type" value="Genomic_DNA"/>
</dbReference>
<dbReference type="InterPro" id="IPR005225">
    <property type="entry name" value="Small_GTP-bd"/>
</dbReference>
<dbReference type="Pfam" id="PF21516">
    <property type="entry name" value="YqeH-like_C"/>
    <property type="match status" value="1"/>
</dbReference>
<evidence type="ECO:0000313" key="6">
    <source>
        <dbReference type="Proteomes" id="UP000515856"/>
    </source>
</evidence>
<reference evidence="5 6" key="1">
    <citation type="submission" date="2020-08" db="EMBL/GenBank/DDBJ databases">
        <authorList>
            <person name="Liu C."/>
            <person name="Sun Q."/>
        </authorList>
    </citation>
    <scope>NUCLEOTIDE SEQUENCE [LARGE SCALE GENOMIC DNA]</scope>
    <source>
        <strain evidence="5 6">NSJ-61</strain>
    </source>
</reference>
<accession>A0A7G9GLI9</accession>
<evidence type="ECO:0000256" key="2">
    <source>
        <dbReference type="ARBA" id="ARBA00023134"/>
    </source>
</evidence>
<dbReference type="PANTHER" id="PTHR46434">
    <property type="entry name" value="GENETIC INTERACTOR OF PROHIBITINS 3, MITOCHONDRIAL"/>
    <property type="match status" value="1"/>
</dbReference>
<keyword evidence="6" id="KW-1185">Reference proteome</keyword>
<dbReference type="Gene3D" id="3.40.50.300">
    <property type="entry name" value="P-loop containing nucleotide triphosphate hydrolases"/>
    <property type="match status" value="1"/>
</dbReference>
<evidence type="ECO:0000256" key="1">
    <source>
        <dbReference type="ARBA" id="ARBA00022741"/>
    </source>
</evidence>
<protein>
    <submittedName>
        <fullName evidence="5">Ribosome biogenesis GTPase YqeH</fullName>
    </submittedName>
</protein>
<evidence type="ECO:0000259" key="3">
    <source>
        <dbReference type="Pfam" id="PF01926"/>
    </source>
</evidence>
<dbReference type="InterPro" id="IPR006073">
    <property type="entry name" value="GTP-bd"/>
</dbReference>
<dbReference type="InterPro" id="IPR050896">
    <property type="entry name" value="Mito_lipid_metab_GTPase"/>
</dbReference>
<dbReference type="CDD" id="cd01855">
    <property type="entry name" value="YqeH"/>
    <property type="match status" value="1"/>
</dbReference>
<proteinExistence type="predicted"/>
<keyword evidence="1" id="KW-0547">Nucleotide-binding</keyword>
<evidence type="ECO:0000259" key="4">
    <source>
        <dbReference type="Pfam" id="PF21516"/>
    </source>
</evidence>
<gene>
    <name evidence="5" type="primary">yqeH</name>
    <name evidence="5" type="ORF">H9Q80_15685</name>
</gene>
<organism evidence="5 6">
    <name type="scientific">[Eubacterium] hominis</name>
    <dbReference type="NCBI Taxonomy" id="2764325"/>
    <lineage>
        <taxon>Bacteria</taxon>
        <taxon>Bacillati</taxon>
        <taxon>Bacillota</taxon>
        <taxon>Erysipelotrichia</taxon>
        <taxon>Erysipelotrichales</taxon>
        <taxon>Erysipelotrichaceae</taxon>
        <taxon>Amedibacillus</taxon>
    </lineage>
</organism>
<dbReference type="NCBIfam" id="TIGR03597">
    <property type="entry name" value="GTPase_YqeH"/>
    <property type="match status" value="1"/>
</dbReference>
<dbReference type="InterPro" id="IPR048422">
    <property type="entry name" value="NOA1/YqeH-like_C"/>
</dbReference>
<dbReference type="NCBIfam" id="TIGR00231">
    <property type="entry name" value="small_GTP"/>
    <property type="match status" value="1"/>
</dbReference>
<dbReference type="AlphaFoldDB" id="A0A7G9GLI9"/>
<keyword evidence="2" id="KW-0342">GTP-binding</keyword>
<dbReference type="RefSeq" id="WP_117452272.1">
    <property type="nucleotide sequence ID" value="NZ_CP060636.1"/>
</dbReference>
<name>A0A7G9GLI9_9FIRM</name>
<dbReference type="PANTHER" id="PTHR46434:SF1">
    <property type="entry name" value="GENETIC INTERACTOR OF PROHIBITINS 3, MITOCHONDRIAL"/>
    <property type="match status" value="1"/>
</dbReference>